<gene>
    <name evidence="1" type="ORF">M595_6347</name>
</gene>
<accession>U7Q7B4</accession>
<keyword evidence="2" id="KW-1185">Reference proteome</keyword>
<dbReference type="Proteomes" id="UP000017127">
    <property type="component" value="Unassembled WGS sequence"/>
</dbReference>
<dbReference type="AlphaFoldDB" id="U7Q7B4"/>
<evidence type="ECO:0008006" key="3">
    <source>
        <dbReference type="Google" id="ProtNLM"/>
    </source>
</evidence>
<dbReference type="OrthoDB" id="434054at2"/>
<proteinExistence type="predicted"/>
<organism evidence="1 2">
    <name type="scientific">Lyngbya aestuarii BL J</name>
    <dbReference type="NCBI Taxonomy" id="1348334"/>
    <lineage>
        <taxon>Bacteria</taxon>
        <taxon>Bacillati</taxon>
        <taxon>Cyanobacteriota</taxon>
        <taxon>Cyanophyceae</taxon>
        <taxon>Oscillatoriophycideae</taxon>
        <taxon>Oscillatoriales</taxon>
        <taxon>Microcoleaceae</taxon>
        <taxon>Lyngbya</taxon>
    </lineage>
</organism>
<name>U7Q7B4_9CYAN</name>
<evidence type="ECO:0000313" key="1">
    <source>
        <dbReference type="EMBL" id="ERT03713.1"/>
    </source>
</evidence>
<protein>
    <recommendedName>
        <fullName evidence="3">Type III restriction enzyme, res subunit</fullName>
    </recommendedName>
</protein>
<comment type="caution">
    <text evidence="1">The sequence shown here is derived from an EMBL/GenBank/DDBJ whole genome shotgun (WGS) entry which is preliminary data.</text>
</comment>
<evidence type="ECO:0000313" key="2">
    <source>
        <dbReference type="Proteomes" id="UP000017127"/>
    </source>
</evidence>
<feature type="non-terminal residue" evidence="1">
    <location>
        <position position="145"/>
    </location>
</feature>
<dbReference type="RefSeq" id="WP_023069906.1">
    <property type="nucleotide sequence ID" value="NZ_AUZM01000254.1"/>
</dbReference>
<sequence>MQEERNIAVGQLKLIRDQILNSYLNIIEKSFQENHSQFKLINYGTGSGKTHQLFEAMCQTIEKYPYIQTIGIYVAPLREHLSVPSQVKDKYQNIPVYTINSLEMKTTDKYILLYKKWIPLILKNTKLWKQASLASFKDKVEEHKQ</sequence>
<reference evidence="1 2" key="1">
    <citation type="journal article" date="2013" name="Front. Microbiol.">
        <title>Comparative genomic analyses of the cyanobacterium, Lyngbya aestuarii BL J, a powerful hydrogen producer.</title>
        <authorList>
            <person name="Kothari A."/>
            <person name="Vaughn M."/>
            <person name="Garcia-Pichel F."/>
        </authorList>
    </citation>
    <scope>NUCLEOTIDE SEQUENCE [LARGE SCALE GENOMIC DNA]</scope>
    <source>
        <strain evidence="1 2">BL J</strain>
    </source>
</reference>
<dbReference type="EMBL" id="AUZM01000254">
    <property type="protein sequence ID" value="ERT03713.1"/>
    <property type="molecule type" value="Genomic_DNA"/>
</dbReference>